<organism evidence="1 2">
    <name type="scientific">Lepeophtheirus salmonis</name>
    <name type="common">Salmon louse</name>
    <name type="synonym">Caligus salmonis</name>
    <dbReference type="NCBI Taxonomy" id="72036"/>
    <lineage>
        <taxon>Eukaryota</taxon>
        <taxon>Metazoa</taxon>
        <taxon>Ecdysozoa</taxon>
        <taxon>Arthropoda</taxon>
        <taxon>Crustacea</taxon>
        <taxon>Multicrustacea</taxon>
        <taxon>Hexanauplia</taxon>
        <taxon>Copepoda</taxon>
        <taxon>Siphonostomatoida</taxon>
        <taxon>Caligidae</taxon>
        <taxon>Lepeophtheirus</taxon>
    </lineage>
</organism>
<proteinExistence type="predicted"/>
<protein>
    <submittedName>
        <fullName evidence="1">(salmon louse) hypothetical protein</fullName>
    </submittedName>
</protein>
<dbReference type="AlphaFoldDB" id="A0A7R8HCN8"/>
<evidence type="ECO:0000313" key="2">
    <source>
        <dbReference type="Proteomes" id="UP000675881"/>
    </source>
</evidence>
<sequence>MTMTDFLSLPSPSSELHIIHNTYKNQSASSTWAQRSGLTDSGVGLNLNLCQSEGGIQSCGCTRINKEVKPPFNPLFIVRSCFPKECTCKSGKKEPVRDFGCSNGGIPGCGPNGESTKDPRELSCLDGTVISNGMIVKSVRNNRCVCDDNSLPVCTNTKQPPVCPGDSSQPSVALASVNSRFISFCNA</sequence>
<dbReference type="Proteomes" id="UP000675881">
    <property type="component" value="Chromosome 8"/>
</dbReference>
<evidence type="ECO:0000313" key="1">
    <source>
        <dbReference type="EMBL" id="CAF3019623.1"/>
    </source>
</evidence>
<gene>
    <name evidence="1" type="ORF">LSAA_13887</name>
</gene>
<reference evidence="1" key="1">
    <citation type="submission" date="2021-02" db="EMBL/GenBank/DDBJ databases">
        <authorList>
            <person name="Bekaert M."/>
        </authorList>
    </citation>
    <scope>NUCLEOTIDE SEQUENCE</scope>
    <source>
        <strain evidence="1">IoA-00</strain>
    </source>
</reference>
<keyword evidence="2" id="KW-1185">Reference proteome</keyword>
<accession>A0A7R8HCN8</accession>
<name>A0A7R8HCN8_LEPSM</name>
<dbReference type="EMBL" id="HG994587">
    <property type="protein sequence ID" value="CAF3019623.1"/>
    <property type="molecule type" value="Genomic_DNA"/>
</dbReference>